<dbReference type="NCBIfam" id="NF006879">
    <property type="entry name" value="PRK09375.1-4"/>
    <property type="match status" value="1"/>
</dbReference>
<dbReference type="GO" id="GO:0005737">
    <property type="term" value="C:cytoplasm"/>
    <property type="evidence" value="ECO:0007669"/>
    <property type="project" value="UniProtKB-SubCell"/>
</dbReference>
<evidence type="ECO:0000313" key="15">
    <source>
        <dbReference type="EMBL" id="KAB2953124.1"/>
    </source>
</evidence>
<name>A0A6I0F1B8_9FIRM</name>
<dbReference type="SUPFAM" id="SSF142754">
    <property type="entry name" value="NadA-like"/>
    <property type="match status" value="1"/>
</dbReference>
<feature type="binding site" evidence="14">
    <location>
        <position position="36"/>
    </location>
    <ligand>
        <name>iminosuccinate</name>
        <dbReference type="ChEBI" id="CHEBI:77875"/>
    </ligand>
</feature>
<dbReference type="GO" id="GO:0008987">
    <property type="term" value="F:quinolinate synthetase A activity"/>
    <property type="evidence" value="ECO:0007669"/>
    <property type="project" value="UniProtKB-UniRule"/>
</dbReference>
<dbReference type="HAMAP" id="MF_00568">
    <property type="entry name" value="NadA_type2"/>
    <property type="match status" value="1"/>
</dbReference>
<dbReference type="NCBIfam" id="NF006878">
    <property type="entry name" value="PRK09375.1-2"/>
    <property type="match status" value="1"/>
</dbReference>
<evidence type="ECO:0000256" key="13">
    <source>
        <dbReference type="ARBA" id="ARBA00073059"/>
    </source>
</evidence>
<dbReference type="GO" id="GO:0046872">
    <property type="term" value="F:metal ion binding"/>
    <property type="evidence" value="ECO:0007669"/>
    <property type="project" value="UniProtKB-KW"/>
</dbReference>
<keyword evidence="9 14" id="KW-0479">Metal-binding</keyword>
<proteinExistence type="inferred from homology"/>
<keyword evidence="5 14" id="KW-0004">4Fe-4S</keyword>
<evidence type="ECO:0000256" key="2">
    <source>
        <dbReference type="ARBA" id="ARBA00004496"/>
    </source>
</evidence>
<dbReference type="InterPro" id="IPR036094">
    <property type="entry name" value="NadA_sf"/>
</dbReference>
<evidence type="ECO:0000256" key="14">
    <source>
        <dbReference type="HAMAP-Rule" id="MF_00568"/>
    </source>
</evidence>
<organism evidence="15 16">
    <name type="scientific">Heliorestis acidaminivorans</name>
    <dbReference type="NCBI Taxonomy" id="553427"/>
    <lineage>
        <taxon>Bacteria</taxon>
        <taxon>Bacillati</taxon>
        <taxon>Bacillota</taxon>
        <taxon>Clostridia</taxon>
        <taxon>Eubacteriales</taxon>
        <taxon>Heliobacteriaceae</taxon>
        <taxon>Heliorestis</taxon>
    </lineage>
</organism>
<dbReference type="Proteomes" id="UP000468766">
    <property type="component" value="Unassembled WGS sequence"/>
</dbReference>
<dbReference type="OrthoDB" id="9801204at2"/>
<evidence type="ECO:0000256" key="4">
    <source>
        <dbReference type="ARBA" id="ARBA00012669"/>
    </source>
</evidence>
<dbReference type="UniPathway" id="UPA00253">
    <property type="reaction ID" value="UER00327"/>
</dbReference>
<dbReference type="EMBL" id="WBXO01000004">
    <property type="protein sequence ID" value="KAB2953124.1"/>
    <property type="molecule type" value="Genomic_DNA"/>
</dbReference>
<dbReference type="Gene3D" id="3.40.50.10800">
    <property type="entry name" value="NadA-like"/>
    <property type="match status" value="3"/>
</dbReference>
<reference evidence="15 16" key="1">
    <citation type="submission" date="2019-10" db="EMBL/GenBank/DDBJ databases">
        <title>Whole-genome sequence of the extremophile Heliorestis acidaminivorans DSM 24790.</title>
        <authorList>
            <person name="Kyndt J.A."/>
            <person name="Meyer T.E."/>
        </authorList>
    </citation>
    <scope>NUCLEOTIDE SEQUENCE [LARGE SCALE GENOMIC DNA]</scope>
    <source>
        <strain evidence="15 16">DSM 24790</strain>
    </source>
</reference>
<dbReference type="Pfam" id="PF02445">
    <property type="entry name" value="NadA"/>
    <property type="match status" value="1"/>
</dbReference>
<evidence type="ECO:0000256" key="6">
    <source>
        <dbReference type="ARBA" id="ARBA00022490"/>
    </source>
</evidence>
<keyword evidence="11 14" id="KW-0411">Iron-sulfur</keyword>
<comment type="cofactor">
    <cofactor evidence="14">
        <name>[4Fe-4S] cluster</name>
        <dbReference type="ChEBI" id="CHEBI:49883"/>
    </cofactor>
    <text evidence="14">Binds 1 [4Fe-4S] cluster per subunit.</text>
</comment>
<feature type="binding site" evidence="14">
    <location>
        <position position="167"/>
    </location>
    <ligand>
        <name>[4Fe-4S] cluster</name>
        <dbReference type="ChEBI" id="CHEBI:49883"/>
    </ligand>
</feature>
<evidence type="ECO:0000256" key="5">
    <source>
        <dbReference type="ARBA" id="ARBA00022485"/>
    </source>
</evidence>
<comment type="similarity">
    <text evidence="14">Belongs to the quinolinate synthase family. Type 2 subfamily.</text>
</comment>
<dbReference type="EC" id="2.5.1.72" evidence="4 14"/>
<feature type="binding site" evidence="14">
    <location>
        <begin position="107"/>
        <end position="109"/>
    </location>
    <ligand>
        <name>iminosuccinate</name>
        <dbReference type="ChEBI" id="CHEBI:77875"/>
    </ligand>
</feature>
<feature type="binding site" evidence="14">
    <location>
        <position position="255"/>
    </location>
    <ligand>
        <name>[4Fe-4S] cluster</name>
        <dbReference type="ChEBI" id="CHEBI:49883"/>
    </ligand>
</feature>
<feature type="binding site" evidence="14">
    <location>
        <begin position="193"/>
        <end position="195"/>
    </location>
    <ligand>
        <name>iminosuccinate</name>
        <dbReference type="ChEBI" id="CHEBI:77875"/>
    </ligand>
</feature>
<dbReference type="InterPro" id="IPR003473">
    <property type="entry name" value="NadA"/>
</dbReference>
<feature type="binding site" evidence="14">
    <location>
        <position position="81"/>
    </location>
    <ligand>
        <name>[4Fe-4S] cluster</name>
        <dbReference type="ChEBI" id="CHEBI:49883"/>
    </ligand>
</feature>
<comment type="pathway">
    <text evidence="3 14">Cofactor biosynthesis; NAD(+) biosynthesis; quinolinate from iminoaspartate: step 1/1.</text>
</comment>
<sequence>MSQAIQKLKKERNAVILAHLYQRPEIQDIADFVGDSLQLSQQAAQTEADVIVFCGVHFMAESAAILSPQKIVLLPEEDAGCPMADMVTATDLQRRKAEMGDVQVVAYVNTSAAVKAESDICCTSSNAVKVVSSLPQDKKILFIPDRNLGDWISRKTGREMVMWDGYCNTHDRLTVEDVERAKSKYPEALFLAHPECRPEVVELADFVASTTGLIKYAVQSKASSFIIGTEEGILHQLRKEAPDKNFYLASPQLICPNMKLTSLEKVLWSLEELEPRITVEPKVREKALSSLEQMLALA</sequence>
<keyword evidence="10 14" id="KW-0408">Iron</keyword>
<keyword evidence="16" id="KW-1185">Reference proteome</keyword>
<gene>
    <name evidence="14 15" type="primary">nadA</name>
    <name evidence="15" type="ORF">F9B85_07420</name>
</gene>
<evidence type="ECO:0000256" key="7">
    <source>
        <dbReference type="ARBA" id="ARBA00022642"/>
    </source>
</evidence>
<evidence type="ECO:0000256" key="11">
    <source>
        <dbReference type="ARBA" id="ARBA00023014"/>
    </source>
</evidence>
<evidence type="ECO:0000256" key="9">
    <source>
        <dbReference type="ARBA" id="ARBA00022723"/>
    </source>
</evidence>
<accession>A0A6I0F1B8</accession>
<dbReference type="GO" id="GO:0034628">
    <property type="term" value="P:'de novo' NAD+ biosynthetic process from L-aspartate"/>
    <property type="evidence" value="ECO:0007669"/>
    <property type="project" value="TreeGrafter"/>
</dbReference>
<comment type="catalytic activity">
    <reaction evidence="12">
        <text>iminosuccinate + dihydroxyacetone phosphate = quinolinate + phosphate + 2 H2O + H(+)</text>
        <dbReference type="Rhea" id="RHEA:25888"/>
        <dbReference type="ChEBI" id="CHEBI:15377"/>
        <dbReference type="ChEBI" id="CHEBI:15378"/>
        <dbReference type="ChEBI" id="CHEBI:29959"/>
        <dbReference type="ChEBI" id="CHEBI:43474"/>
        <dbReference type="ChEBI" id="CHEBI:57642"/>
        <dbReference type="ChEBI" id="CHEBI:77875"/>
        <dbReference type="EC" id="2.5.1.72"/>
    </reaction>
    <physiologicalReaction direction="left-to-right" evidence="12">
        <dbReference type="Rhea" id="RHEA:25889"/>
    </physiologicalReaction>
</comment>
<dbReference type="FunFam" id="3.40.50.10800:FF:000001">
    <property type="entry name" value="Quinolinate synthase A"/>
    <property type="match status" value="1"/>
</dbReference>
<keyword evidence="7 14" id="KW-0662">Pyridine nucleotide biosynthesis</keyword>
<comment type="caution">
    <text evidence="15">The sequence shown here is derived from an EMBL/GenBank/DDBJ whole genome shotgun (WGS) entry which is preliminary data.</text>
</comment>
<dbReference type="PANTHER" id="PTHR30573:SF0">
    <property type="entry name" value="QUINOLINATE SYNTHASE, CHLOROPLASTIC"/>
    <property type="match status" value="1"/>
</dbReference>
<dbReference type="FunFam" id="3.40.50.10800:FF:000003">
    <property type="entry name" value="Quinolinate synthase A"/>
    <property type="match status" value="1"/>
</dbReference>
<evidence type="ECO:0000256" key="3">
    <source>
        <dbReference type="ARBA" id="ARBA00005065"/>
    </source>
</evidence>
<keyword evidence="8 14" id="KW-0808">Transferase</keyword>
<feature type="binding site" evidence="14">
    <location>
        <position position="124"/>
    </location>
    <ligand>
        <name>iminosuccinate</name>
        <dbReference type="ChEBI" id="CHEBI:77875"/>
    </ligand>
</feature>
<comment type="subcellular location">
    <subcellularLocation>
        <location evidence="2 14">Cytoplasm</location>
    </subcellularLocation>
</comment>
<evidence type="ECO:0000256" key="12">
    <source>
        <dbReference type="ARBA" id="ARBA00050125"/>
    </source>
</evidence>
<evidence type="ECO:0000313" key="16">
    <source>
        <dbReference type="Proteomes" id="UP000468766"/>
    </source>
</evidence>
<dbReference type="InterPro" id="IPR023066">
    <property type="entry name" value="Quinolinate_synth_type2"/>
</dbReference>
<comment type="function">
    <text evidence="1 14">Catalyzes the condensation of iminoaspartate with dihydroxyacetone phosphate to form quinolinate.</text>
</comment>
<dbReference type="PANTHER" id="PTHR30573">
    <property type="entry name" value="QUINOLINATE SYNTHETASE A"/>
    <property type="match status" value="1"/>
</dbReference>
<protein>
    <recommendedName>
        <fullName evidence="13 14">Quinolinate synthase</fullName>
        <ecNumber evidence="4 14">2.5.1.72</ecNumber>
    </recommendedName>
</protein>
<keyword evidence="6 14" id="KW-0963">Cytoplasm</keyword>
<dbReference type="GO" id="GO:0051539">
    <property type="term" value="F:4 iron, 4 sulfur cluster binding"/>
    <property type="evidence" value="ECO:0007669"/>
    <property type="project" value="UniProtKB-KW"/>
</dbReference>
<feature type="binding site" evidence="14">
    <location>
        <position position="19"/>
    </location>
    <ligand>
        <name>iminosuccinate</name>
        <dbReference type="ChEBI" id="CHEBI:77875"/>
    </ligand>
</feature>
<dbReference type="NCBIfam" id="TIGR00550">
    <property type="entry name" value="nadA"/>
    <property type="match status" value="1"/>
</dbReference>
<dbReference type="AlphaFoldDB" id="A0A6I0F1B8"/>
<feature type="binding site" evidence="14">
    <location>
        <position position="210"/>
    </location>
    <ligand>
        <name>iminosuccinate</name>
        <dbReference type="ChEBI" id="CHEBI:77875"/>
    </ligand>
</feature>
<evidence type="ECO:0000256" key="8">
    <source>
        <dbReference type="ARBA" id="ARBA00022679"/>
    </source>
</evidence>
<evidence type="ECO:0000256" key="10">
    <source>
        <dbReference type="ARBA" id="ARBA00023004"/>
    </source>
</evidence>
<evidence type="ECO:0000256" key="1">
    <source>
        <dbReference type="ARBA" id="ARBA00003791"/>
    </source>
</evidence>